<dbReference type="CDD" id="cd00093">
    <property type="entry name" value="HTH_XRE"/>
    <property type="match status" value="1"/>
</dbReference>
<dbReference type="PRINTS" id="PR00364">
    <property type="entry name" value="DISEASERSIST"/>
</dbReference>
<proteinExistence type="predicted"/>
<dbReference type="GO" id="GO:0003677">
    <property type="term" value="F:DNA binding"/>
    <property type="evidence" value="ECO:0007669"/>
    <property type="project" value="InterPro"/>
</dbReference>
<dbReference type="Gene3D" id="1.10.260.40">
    <property type="entry name" value="lambda repressor-like DNA-binding domains"/>
    <property type="match status" value="1"/>
</dbReference>
<dbReference type="Proteomes" id="UP000198677">
    <property type="component" value="Unassembled WGS sequence"/>
</dbReference>
<dbReference type="EMBL" id="FOAW01000020">
    <property type="protein sequence ID" value="SEM03071.1"/>
    <property type="molecule type" value="Genomic_DNA"/>
</dbReference>
<dbReference type="InterPro" id="IPR058852">
    <property type="entry name" value="HTH_77"/>
</dbReference>
<dbReference type="Gene3D" id="1.25.40.10">
    <property type="entry name" value="Tetratricopeptide repeat domain"/>
    <property type="match status" value="1"/>
</dbReference>
<accession>A0A1H7V1E8</accession>
<dbReference type="PROSITE" id="PS50943">
    <property type="entry name" value="HTH_CROC1"/>
    <property type="match status" value="1"/>
</dbReference>
<dbReference type="InterPro" id="IPR010982">
    <property type="entry name" value="Lambda_DNA-bd_dom_sf"/>
</dbReference>
<evidence type="ECO:0000313" key="2">
    <source>
        <dbReference type="EMBL" id="SEM03071.1"/>
    </source>
</evidence>
<dbReference type="Pfam" id="PF13560">
    <property type="entry name" value="HTH_31"/>
    <property type="match status" value="1"/>
</dbReference>
<dbReference type="InterPro" id="IPR049945">
    <property type="entry name" value="AAA_22"/>
</dbReference>
<dbReference type="InterPro" id="IPR001387">
    <property type="entry name" value="Cro/C1-type_HTH"/>
</dbReference>
<dbReference type="SUPFAM" id="SSF48452">
    <property type="entry name" value="TPR-like"/>
    <property type="match status" value="1"/>
</dbReference>
<dbReference type="Gene3D" id="3.40.50.300">
    <property type="entry name" value="P-loop containing nucleotide triphosphate hydrolases"/>
    <property type="match status" value="1"/>
</dbReference>
<dbReference type="Pfam" id="PF13401">
    <property type="entry name" value="AAA_22"/>
    <property type="match status" value="1"/>
</dbReference>
<protein>
    <submittedName>
        <fullName evidence="2">Predicted ATPase</fullName>
    </submittedName>
</protein>
<evidence type="ECO:0000259" key="1">
    <source>
        <dbReference type="PROSITE" id="PS50943"/>
    </source>
</evidence>
<dbReference type="SUPFAM" id="SSF47413">
    <property type="entry name" value="lambda repressor-like DNA-binding domains"/>
    <property type="match status" value="1"/>
</dbReference>
<dbReference type="InterPro" id="IPR027417">
    <property type="entry name" value="P-loop_NTPase"/>
</dbReference>
<dbReference type="InterPro" id="IPR011990">
    <property type="entry name" value="TPR-like_helical_dom_sf"/>
</dbReference>
<feature type="domain" description="HTH cro/C1-type" evidence="1">
    <location>
        <begin position="13"/>
        <end position="68"/>
    </location>
</feature>
<name>A0A1H7V1E8_9NOCA</name>
<sequence length="767" mass="80368">MAQANENSFGAILRRLRTSRSLTQEELAERAGLSVKAVSALERGERKRPYPHTVRALADALHLDEAHRDLLGAAVAAPARPAARSAGTWSVTAPATDLIGRDGDIERIAALVSSGRRLITVTGPGGVGKTRVAFAVLEQLAPSYDVPVAVDLALVRDPAQVLSQLAAAVDLPERGAGGVTGRLVASLAGRRALVFLDNFEHLLDAAPEVADLLTRCPGLVLLVTSRAALRVRSEHEVGLGPLPLPQSDLYDDVRAAAAVQLLLDRATAAGADLALDAHNAPVLAAICRRLDGLPLALELAAAGARLLTPAALLARLEVHGAPPGPRDLAERQRTMTAALGWSLDLVTPTDAAVFEQLAAFSGGFTIDAAAAVTGIADVLAPLTALVDHSLVARSAPTDDQPRFRLLEPVRQYAGQRLVAAGGAAAAADRHARWYHSCALAAGPRLRGPALRVELDRLEADHANVRSSYLRLLELDRDDDAAELAATLWLYLALRGHAREGLEWLDRAKPPASDAVRARALIGRMGLLFATGDITRMREVADAVVPVARRVDEAGLAAEAATLAGHAAVFVGALDEARDLLDEALAGASEAGLTWVEAHTLVALGQLALVRGDLDEADRVLGRALEIARSLGNDFTLATCLTRRATVTALRDDTAGTAALLGESITLSLDARMSWPLSYALPALAGVAVRLGEPRAAASLLAASASLSVTDAVDPRFPVSRELAARDLATTRDLLGDDTFQAAWNAGRAAAAPELASLVAELTRRARG</sequence>
<dbReference type="RefSeq" id="WP_072753239.1">
    <property type="nucleotide sequence ID" value="NZ_FOAW01000020.1"/>
</dbReference>
<dbReference type="PANTHER" id="PTHR47691:SF3">
    <property type="entry name" value="HTH-TYPE TRANSCRIPTIONAL REGULATOR RV0890C-RELATED"/>
    <property type="match status" value="1"/>
</dbReference>
<reference evidence="3" key="1">
    <citation type="submission" date="2016-10" db="EMBL/GenBank/DDBJ databases">
        <authorList>
            <person name="Varghese N."/>
            <person name="Submissions S."/>
        </authorList>
    </citation>
    <scope>NUCLEOTIDE SEQUENCE [LARGE SCALE GENOMIC DNA]</scope>
    <source>
        <strain evidence="3">DSM 44675</strain>
    </source>
</reference>
<gene>
    <name evidence="2" type="ORF">SAMN05444583_12044</name>
</gene>
<dbReference type="Pfam" id="PF25872">
    <property type="entry name" value="HTH_77"/>
    <property type="match status" value="1"/>
</dbReference>
<dbReference type="SUPFAM" id="SSF52540">
    <property type="entry name" value="P-loop containing nucleoside triphosphate hydrolases"/>
    <property type="match status" value="1"/>
</dbReference>
<dbReference type="GO" id="GO:0016887">
    <property type="term" value="F:ATP hydrolysis activity"/>
    <property type="evidence" value="ECO:0007669"/>
    <property type="project" value="InterPro"/>
</dbReference>
<organism evidence="2 3">
    <name type="scientific">Rhodococcus maanshanensis</name>
    <dbReference type="NCBI Taxonomy" id="183556"/>
    <lineage>
        <taxon>Bacteria</taxon>
        <taxon>Bacillati</taxon>
        <taxon>Actinomycetota</taxon>
        <taxon>Actinomycetes</taxon>
        <taxon>Mycobacteriales</taxon>
        <taxon>Nocardiaceae</taxon>
        <taxon>Rhodococcus</taxon>
    </lineage>
</organism>
<dbReference type="SMART" id="SM00530">
    <property type="entry name" value="HTH_XRE"/>
    <property type="match status" value="1"/>
</dbReference>
<keyword evidence="3" id="KW-1185">Reference proteome</keyword>
<dbReference type="AlphaFoldDB" id="A0A1H7V1E8"/>
<dbReference type="PANTHER" id="PTHR47691">
    <property type="entry name" value="REGULATOR-RELATED"/>
    <property type="match status" value="1"/>
</dbReference>
<evidence type="ECO:0000313" key="3">
    <source>
        <dbReference type="Proteomes" id="UP000198677"/>
    </source>
</evidence>